<dbReference type="Pfam" id="PF04542">
    <property type="entry name" value="Sigma70_r2"/>
    <property type="match status" value="1"/>
</dbReference>
<dbReference type="Gene3D" id="1.10.10.10">
    <property type="entry name" value="Winged helix-like DNA-binding domain superfamily/Winged helix DNA-binding domain"/>
    <property type="match status" value="1"/>
</dbReference>
<dbReference type="GO" id="GO:0003677">
    <property type="term" value="F:DNA binding"/>
    <property type="evidence" value="ECO:0007669"/>
    <property type="project" value="UniProtKB-KW"/>
</dbReference>
<gene>
    <name evidence="9" type="ORF">DW099_17440</name>
</gene>
<accession>A0A415DUS0</accession>
<evidence type="ECO:0000313" key="9">
    <source>
        <dbReference type="EMBL" id="RHJ83987.1"/>
    </source>
</evidence>
<evidence type="ECO:0000256" key="4">
    <source>
        <dbReference type="ARBA" id="ARBA00023082"/>
    </source>
</evidence>
<dbReference type="PIRSF" id="PIRSF002939">
    <property type="entry name" value="RNA_polymerase_sigma-H_factor"/>
    <property type="match status" value="1"/>
</dbReference>
<dbReference type="AlphaFoldDB" id="A0A415DUS0"/>
<dbReference type="GO" id="GO:0016987">
    <property type="term" value="F:sigma factor activity"/>
    <property type="evidence" value="ECO:0007669"/>
    <property type="project" value="UniProtKB-KW"/>
</dbReference>
<reference evidence="9 10" key="1">
    <citation type="submission" date="2018-08" db="EMBL/GenBank/DDBJ databases">
        <title>A genome reference for cultivated species of the human gut microbiota.</title>
        <authorList>
            <person name="Zou Y."/>
            <person name="Xue W."/>
            <person name="Luo G."/>
        </authorList>
    </citation>
    <scope>NUCLEOTIDE SEQUENCE [LARGE SCALE GENOMIC DNA]</scope>
    <source>
        <strain evidence="9 10">AM07-24</strain>
    </source>
</reference>
<dbReference type="PANTHER" id="PTHR30385:SF1">
    <property type="entry name" value="RNA POLYMERASE SIGMA-H FACTOR"/>
    <property type="match status" value="1"/>
</dbReference>
<proteinExistence type="inferred from homology"/>
<dbReference type="Gene3D" id="1.20.120.1810">
    <property type="match status" value="1"/>
</dbReference>
<evidence type="ECO:0000259" key="8">
    <source>
        <dbReference type="PROSITE" id="PS00622"/>
    </source>
</evidence>
<evidence type="ECO:0000256" key="6">
    <source>
        <dbReference type="ARBA" id="ARBA00023163"/>
    </source>
</evidence>
<evidence type="ECO:0000256" key="5">
    <source>
        <dbReference type="ARBA" id="ARBA00023125"/>
    </source>
</evidence>
<comment type="function">
    <text evidence="7">Sigma factors are initiation factors that promote the attachment of RNA polymerase to specific initiation sites and are then released. Sigma-S contributes to the protection against external stress, thus playing a role in cellular fitness and survival.</text>
</comment>
<dbReference type="GeneID" id="83002767"/>
<keyword evidence="6" id="KW-0804">Transcription</keyword>
<dbReference type="EMBL" id="QRMS01000007">
    <property type="protein sequence ID" value="RHJ83987.1"/>
    <property type="molecule type" value="Genomic_DNA"/>
</dbReference>
<dbReference type="NCBIfam" id="TIGR02937">
    <property type="entry name" value="sigma70-ECF"/>
    <property type="match status" value="1"/>
</dbReference>
<name>A0A415DUS0_9FIRM</name>
<feature type="domain" description="HTH luxR-type" evidence="8">
    <location>
        <begin position="172"/>
        <end position="199"/>
    </location>
</feature>
<protein>
    <recommendedName>
        <fullName evidence="2">RNA polymerase sigma factor SigS</fullName>
    </recommendedName>
</protein>
<dbReference type="Proteomes" id="UP000284841">
    <property type="component" value="Unassembled WGS sequence"/>
</dbReference>
<evidence type="ECO:0000313" key="10">
    <source>
        <dbReference type="Proteomes" id="UP000284841"/>
    </source>
</evidence>
<dbReference type="RefSeq" id="WP_067533029.1">
    <property type="nucleotide sequence ID" value="NZ_AP025567.1"/>
</dbReference>
<dbReference type="InterPro" id="IPR016371">
    <property type="entry name" value="RNA_pol_sigma-H_factor"/>
</dbReference>
<dbReference type="SUPFAM" id="SSF46894">
    <property type="entry name" value="C-terminal effector domain of the bipartite response regulators"/>
    <property type="match status" value="1"/>
</dbReference>
<evidence type="ECO:0000256" key="7">
    <source>
        <dbReference type="ARBA" id="ARBA00024701"/>
    </source>
</evidence>
<evidence type="ECO:0000256" key="3">
    <source>
        <dbReference type="ARBA" id="ARBA00023015"/>
    </source>
</evidence>
<dbReference type="SUPFAM" id="SSF88946">
    <property type="entry name" value="Sigma2 domain of RNA polymerase sigma factors"/>
    <property type="match status" value="1"/>
</dbReference>
<dbReference type="PANTHER" id="PTHR30385">
    <property type="entry name" value="SIGMA FACTOR F FLAGELLAR"/>
    <property type="match status" value="1"/>
</dbReference>
<keyword evidence="3" id="KW-0805">Transcription regulation</keyword>
<dbReference type="NCBIfam" id="NF006148">
    <property type="entry name" value="PRK08295.1-5"/>
    <property type="match status" value="1"/>
</dbReference>
<evidence type="ECO:0000256" key="2">
    <source>
        <dbReference type="ARBA" id="ARBA00021245"/>
    </source>
</evidence>
<comment type="caution">
    <text evidence="9">The sequence shown here is derived from an EMBL/GenBank/DDBJ whole genome shotgun (WGS) entry which is preliminary data.</text>
</comment>
<keyword evidence="4" id="KW-0731">Sigma factor</keyword>
<keyword evidence="5" id="KW-0238">DNA-binding</keyword>
<dbReference type="OrthoDB" id="9783788at2"/>
<dbReference type="InterPro" id="IPR014284">
    <property type="entry name" value="RNA_pol_sigma-70_dom"/>
</dbReference>
<dbReference type="STRING" id="1776384.GCA_900086585_00348"/>
<dbReference type="InterPro" id="IPR036388">
    <property type="entry name" value="WH-like_DNA-bd_sf"/>
</dbReference>
<sequence>MENKELNLLSDESIVKMAQEGSSTAYEYLIDKYKELAKIKSKTYFIAGGDNEDVIQEGMIGIFKAIRDFDEESEASFRTFAELCVNRQIITAIKHANRQKHQILNESVSLSAGEETDSDEIQSLSEKLAATSPETDPVSMMLMKEVVDYLKANEQDIFSPFENKVWNEMLKGKTYREIAFRLRRPTKTVDNAMQRIKKKIQSYLEI</sequence>
<dbReference type="InterPro" id="IPR007627">
    <property type="entry name" value="RNA_pol_sigma70_r2"/>
</dbReference>
<organism evidence="9 10">
    <name type="scientific">Emergencia timonensis</name>
    <dbReference type="NCBI Taxonomy" id="1776384"/>
    <lineage>
        <taxon>Bacteria</taxon>
        <taxon>Bacillati</taxon>
        <taxon>Bacillota</taxon>
        <taxon>Clostridia</taxon>
        <taxon>Peptostreptococcales</taxon>
        <taxon>Anaerovoracaceae</taxon>
        <taxon>Emergencia</taxon>
    </lineage>
</organism>
<keyword evidence="10" id="KW-1185">Reference proteome</keyword>
<comment type="similarity">
    <text evidence="1">Belongs to the sigma-70 factor family.</text>
</comment>
<dbReference type="GO" id="GO:0006352">
    <property type="term" value="P:DNA-templated transcription initiation"/>
    <property type="evidence" value="ECO:0007669"/>
    <property type="project" value="InterPro"/>
</dbReference>
<evidence type="ECO:0000256" key="1">
    <source>
        <dbReference type="ARBA" id="ARBA00007788"/>
    </source>
</evidence>
<dbReference type="PROSITE" id="PS00622">
    <property type="entry name" value="HTH_LUXR_1"/>
    <property type="match status" value="1"/>
</dbReference>
<dbReference type="InterPro" id="IPR013325">
    <property type="entry name" value="RNA_pol_sigma_r2"/>
</dbReference>
<dbReference type="InterPro" id="IPR000792">
    <property type="entry name" value="Tscrpt_reg_LuxR_C"/>
</dbReference>
<dbReference type="InterPro" id="IPR016032">
    <property type="entry name" value="Sig_transdc_resp-reg_C-effctor"/>
</dbReference>